<evidence type="ECO:0000313" key="1">
    <source>
        <dbReference type="EMBL" id="PZE15919.1"/>
    </source>
</evidence>
<evidence type="ECO:0000313" key="2">
    <source>
        <dbReference type="Proteomes" id="UP000249248"/>
    </source>
</evidence>
<comment type="caution">
    <text evidence="1">The sequence shown here is derived from an EMBL/GenBank/DDBJ whole genome shotgun (WGS) entry which is preliminary data.</text>
</comment>
<dbReference type="OrthoDB" id="9780724at2"/>
<dbReference type="CDD" id="cd01646">
    <property type="entry name" value="RT_Bac_retron_I"/>
    <property type="match status" value="1"/>
</dbReference>
<organism evidence="1 2">
    <name type="scientific">Putridiphycobacter roseus</name>
    <dbReference type="NCBI Taxonomy" id="2219161"/>
    <lineage>
        <taxon>Bacteria</taxon>
        <taxon>Pseudomonadati</taxon>
        <taxon>Bacteroidota</taxon>
        <taxon>Flavobacteriia</taxon>
        <taxon>Flavobacteriales</taxon>
        <taxon>Crocinitomicaceae</taxon>
        <taxon>Putridiphycobacter</taxon>
    </lineage>
</organism>
<dbReference type="Proteomes" id="UP000249248">
    <property type="component" value="Unassembled WGS sequence"/>
</dbReference>
<protein>
    <submittedName>
        <fullName evidence="1">Uncharacterized protein</fullName>
    </submittedName>
</protein>
<sequence>MKKEYTIGYFLNERHIDSAFKLLKKQIEQTSPLYNTLDFKIYREERKIDSFNSKTFYNNFIKNDTLYYFKNQFYVLDFLGVQSAYKNRKYHFLSFESLILFNAVGLYIQELLTQYQTDFDSILNNSNGKTFYGGRLNYEKAESSTIFYYDDYQKFLTAKEKLTKPSEGKVKYVLTVDIQAFFYSIDHKKLLSIIDNNATNIAKKSMKYDENTVASIDFLLKYFMNGEKGIPVASQNIVASYLSSVFFSPFDQYVVDTYLSKSNISYIRYVDDFYLIYEVPDSELASVVRNEIYTIENDISDFLSNELGLTVSTIKSKRTKIDSVQSYFEFLTVSHTTSPNEQELVGIEIRDIVQERETEGKNAPTIFKECIDIVSVIKKQLNDYHKIEISKKDSNYLNNILINPTVLSYSKSAMALSIIREEEILLTYESFDYLLVKLKVLLHLITIQPDSRTYFHSLLLKECSSSVNINQKLMLIERFILQLEFVSFKDSKEKIISKADIQFYKGEYRSILSYFTAEKPNNTYCTLLNKMLNPNIILIDFKPMYGVRFLNKLENSSLLQQIKQRHLNEKLGFFNVAFNHLLNEFQNIVEAAYFNRKDKNALEIRDKLAQKGFKTNDVLFVSDFFKRRNQNSISHTNHNELGFWGVSEKEYFKYKKRIIPLIKIIFKKIK</sequence>
<proteinExistence type="predicted"/>
<keyword evidence="2" id="KW-1185">Reference proteome</keyword>
<gene>
    <name evidence="1" type="ORF">DNU06_15535</name>
</gene>
<name>A0A2W1MV14_9FLAO</name>
<dbReference type="RefSeq" id="WP_111064421.1">
    <property type="nucleotide sequence ID" value="NZ_JBHUCU010000012.1"/>
</dbReference>
<dbReference type="AlphaFoldDB" id="A0A2W1MV14"/>
<dbReference type="EMBL" id="QKSB01000014">
    <property type="protein sequence ID" value="PZE15919.1"/>
    <property type="molecule type" value="Genomic_DNA"/>
</dbReference>
<reference evidence="1 2" key="1">
    <citation type="submission" date="2018-06" db="EMBL/GenBank/DDBJ databases">
        <title>The draft genome sequence of Crocinitomix sp. SM1701.</title>
        <authorList>
            <person name="Zhang X."/>
        </authorList>
    </citation>
    <scope>NUCLEOTIDE SEQUENCE [LARGE SCALE GENOMIC DNA]</scope>
    <source>
        <strain evidence="1 2">SM1701</strain>
    </source>
</reference>
<accession>A0A2W1MV14</accession>